<proteinExistence type="predicted"/>
<dbReference type="RefSeq" id="WP_087736051.1">
    <property type="nucleotide sequence ID" value="NZ_CYGY02000037.1"/>
</dbReference>
<dbReference type="EMBL" id="CYGY02000037">
    <property type="protein sequence ID" value="SIT44006.1"/>
    <property type="molecule type" value="Genomic_DNA"/>
</dbReference>
<gene>
    <name evidence="1" type="ORF">BN2476_370020</name>
</gene>
<evidence type="ECO:0000313" key="2">
    <source>
        <dbReference type="Proteomes" id="UP000195569"/>
    </source>
</evidence>
<sequence length="60" mass="6482">MTVTVRKIKGAAKSAAANCGVGTRASTISGRGETHRAYRTLIEQFAECAFNRFAFKLMAD</sequence>
<keyword evidence="2" id="KW-1185">Reference proteome</keyword>
<dbReference type="AlphaFoldDB" id="A0A1N7S9D7"/>
<reference evidence="1" key="1">
    <citation type="submission" date="2016-12" db="EMBL/GenBank/DDBJ databases">
        <authorList>
            <person name="Moulin L."/>
        </authorList>
    </citation>
    <scope>NUCLEOTIDE SEQUENCE [LARGE SCALE GENOMIC DNA]</scope>
    <source>
        <strain evidence="1">STM 7183</strain>
    </source>
</reference>
<name>A0A1N7S9D7_9BURK</name>
<accession>A0A1N7S9D7</accession>
<evidence type="ECO:0000313" key="1">
    <source>
        <dbReference type="EMBL" id="SIT44006.1"/>
    </source>
</evidence>
<protein>
    <submittedName>
        <fullName evidence="1">Uncharacterized protein</fullName>
    </submittedName>
</protein>
<comment type="caution">
    <text evidence="1">The sequence shown here is derived from an EMBL/GenBank/DDBJ whole genome shotgun (WGS) entry which is preliminary data.</text>
</comment>
<organism evidence="1 2">
    <name type="scientific">Paraburkholderia piptadeniae</name>
    <dbReference type="NCBI Taxonomy" id="1701573"/>
    <lineage>
        <taxon>Bacteria</taxon>
        <taxon>Pseudomonadati</taxon>
        <taxon>Pseudomonadota</taxon>
        <taxon>Betaproteobacteria</taxon>
        <taxon>Burkholderiales</taxon>
        <taxon>Burkholderiaceae</taxon>
        <taxon>Paraburkholderia</taxon>
    </lineage>
</organism>
<dbReference type="Proteomes" id="UP000195569">
    <property type="component" value="Unassembled WGS sequence"/>
</dbReference>